<evidence type="ECO:0000313" key="2">
    <source>
        <dbReference type="Proteomes" id="UP000006346"/>
    </source>
</evidence>
<dbReference type="InterPro" id="IPR023811">
    <property type="entry name" value="CHP04076"/>
</dbReference>
<sequence length="93" mass="10334">MAVFNEDKIKIEVLNSQCKLYQPGDQIVIDGPLIDFESSNHVCVTALNAMYPFVFALRKKVTPEALGFDGDVTVQCPDYCAPVVFKLCQFTGK</sequence>
<protein>
    <submittedName>
        <fullName evidence="1">TIGR04076 family protein</fullName>
    </submittedName>
</protein>
<gene>
    <name evidence="1" type="ordered locus">Desor_3015</name>
</gene>
<dbReference type="RefSeq" id="WP_014185345.1">
    <property type="nucleotide sequence ID" value="NC_016584.1"/>
</dbReference>
<dbReference type="EMBL" id="CP003108">
    <property type="protein sequence ID" value="AET68537.1"/>
    <property type="molecule type" value="Genomic_DNA"/>
</dbReference>
<dbReference type="STRING" id="768706.Desor_3015"/>
<dbReference type="eggNOG" id="ENOG5033DMF">
    <property type="taxonomic scope" value="Bacteria"/>
</dbReference>
<dbReference type="KEGG" id="dor:Desor_3015"/>
<reference evidence="2" key="1">
    <citation type="submission" date="2011-11" db="EMBL/GenBank/DDBJ databases">
        <title>Complete sequence of Desulfosporosinus orientis DSM 765.</title>
        <authorList>
            <person name="Lucas S."/>
            <person name="Han J."/>
            <person name="Lapidus A."/>
            <person name="Cheng J.-F."/>
            <person name="Goodwin L."/>
            <person name="Pitluck S."/>
            <person name="Peters L."/>
            <person name="Ovchinnikova G."/>
            <person name="Teshima H."/>
            <person name="Detter J.C."/>
            <person name="Han C."/>
            <person name="Tapia R."/>
            <person name="Land M."/>
            <person name="Hauser L."/>
            <person name="Kyrpides N."/>
            <person name="Ivanova N."/>
            <person name="Pagani I."/>
            <person name="Pester M."/>
            <person name="Spring S."/>
            <person name="Ollivier B."/>
            <person name="Rattei T."/>
            <person name="Klenk H.-P."/>
            <person name="Wagner M."/>
            <person name="Loy A."/>
            <person name="Woyke T."/>
        </authorList>
    </citation>
    <scope>NUCLEOTIDE SEQUENCE [LARGE SCALE GENOMIC DNA]</scope>
    <source>
        <strain evidence="2">ATCC 19365 / DSM 765 / NCIMB 8382 / VKM B-1628</strain>
    </source>
</reference>
<dbReference type="HOGENOM" id="CLU_176008_0_0_9"/>
<dbReference type="NCBIfam" id="TIGR04076">
    <property type="entry name" value="TIGR04076 family protein"/>
    <property type="match status" value="1"/>
</dbReference>
<name>G7WI89_DESOD</name>
<accession>G7WI89</accession>
<proteinExistence type="predicted"/>
<dbReference type="PATRIC" id="fig|768706.3.peg.3030"/>
<organism evidence="1 2">
    <name type="scientific">Desulfosporosinus orientis (strain ATCC 19365 / DSM 765 / NCIMB 8382 / VKM B-1628 / Singapore I)</name>
    <name type="common">Desulfotomaculum orientis</name>
    <dbReference type="NCBI Taxonomy" id="768706"/>
    <lineage>
        <taxon>Bacteria</taxon>
        <taxon>Bacillati</taxon>
        <taxon>Bacillota</taxon>
        <taxon>Clostridia</taxon>
        <taxon>Eubacteriales</taxon>
        <taxon>Desulfitobacteriaceae</taxon>
        <taxon>Desulfosporosinus</taxon>
    </lineage>
</organism>
<reference evidence="1 2" key="2">
    <citation type="journal article" date="2012" name="J. Bacteriol.">
        <title>Complete genome sequences of Desulfosporosinus orientis DSM765T, Desulfosporosinus youngiae DSM17734T, Desulfosporosinus meridiei DSM13257T, and Desulfosporosinus acidiphilus DSM22704T.</title>
        <authorList>
            <person name="Pester M."/>
            <person name="Brambilla E."/>
            <person name="Alazard D."/>
            <person name="Rattei T."/>
            <person name="Weinmaier T."/>
            <person name="Han J."/>
            <person name="Lucas S."/>
            <person name="Lapidus A."/>
            <person name="Cheng J.F."/>
            <person name="Goodwin L."/>
            <person name="Pitluck S."/>
            <person name="Peters L."/>
            <person name="Ovchinnikova G."/>
            <person name="Teshima H."/>
            <person name="Detter J.C."/>
            <person name="Han C.S."/>
            <person name="Tapia R."/>
            <person name="Land M.L."/>
            <person name="Hauser L."/>
            <person name="Kyrpides N.C."/>
            <person name="Ivanova N.N."/>
            <person name="Pagani I."/>
            <person name="Huntmann M."/>
            <person name="Wei C.L."/>
            <person name="Davenport K.W."/>
            <person name="Daligault H."/>
            <person name="Chain P.S."/>
            <person name="Chen A."/>
            <person name="Mavromatis K."/>
            <person name="Markowitz V."/>
            <person name="Szeto E."/>
            <person name="Mikhailova N."/>
            <person name="Pati A."/>
            <person name="Wagner M."/>
            <person name="Woyke T."/>
            <person name="Ollivier B."/>
            <person name="Klenk H.P."/>
            <person name="Spring S."/>
            <person name="Loy A."/>
        </authorList>
    </citation>
    <scope>NUCLEOTIDE SEQUENCE [LARGE SCALE GENOMIC DNA]</scope>
    <source>
        <strain evidence="2">ATCC 19365 / DSM 765 / NCIMB 8382 / VKM B-1628</strain>
    </source>
</reference>
<dbReference type="Proteomes" id="UP000006346">
    <property type="component" value="Chromosome"/>
</dbReference>
<evidence type="ECO:0000313" key="1">
    <source>
        <dbReference type="EMBL" id="AET68537.1"/>
    </source>
</evidence>
<dbReference type="OrthoDB" id="5432414at2"/>
<keyword evidence="2" id="KW-1185">Reference proteome</keyword>
<dbReference type="AlphaFoldDB" id="G7WI89"/>